<dbReference type="PANTHER" id="PTHR22952">
    <property type="entry name" value="CAMP-RESPONSE ELEMENT BINDING PROTEIN-RELATED"/>
    <property type="match status" value="1"/>
</dbReference>
<dbReference type="PROSITE" id="PS00036">
    <property type="entry name" value="BZIP_BASIC"/>
    <property type="match status" value="1"/>
</dbReference>
<dbReference type="PANTHER" id="PTHR22952:SF175">
    <property type="entry name" value="PROTEIN ABSCISIC ACID-INSENSITIVE 5"/>
    <property type="match status" value="1"/>
</dbReference>
<proteinExistence type="predicted"/>
<evidence type="ECO:0000313" key="6">
    <source>
        <dbReference type="EMBL" id="CAI0382498.1"/>
    </source>
</evidence>
<dbReference type="InterPro" id="IPR043452">
    <property type="entry name" value="BZIP46-like"/>
</dbReference>
<comment type="caution">
    <text evidence="6">The sequence shown here is derived from an EMBL/GenBank/DDBJ whole genome shotgun (WGS) entry which is preliminary data.</text>
</comment>
<sequence>MRPETSSSSGFSSPSPPASPLTAGKSMEDVWQGINLGSLRQPTLPPSLSDSAARSSSVFHFGILSAGGGGGNPPAPISPHPLLSPGFSNFSTSFTNRNSNPPLVFPSHGKRSRADGGGGKGEQWQKRRMKNRESAARSRARKQETSSVSFMT</sequence>
<feature type="compositionally biased region" description="Basic and acidic residues" evidence="4">
    <location>
        <begin position="131"/>
        <end position="144"/>
    </location>
</feature>
<dbReference type="EMBL" id="CAMGYJ010000002">
    <property type="protein sequence ID" value="CAI0382498.1"/>
    <property type="molecule type" value="Genomic_DNA"/>
</dbReference>
<gene>
    <name evidence="6" type="ORF">LITE_LOCUS3590</name>
</gene>
<comment type="subcellular location">
    <subcellularLocation>
        <location evidence="1">Nucleus</location>
    </subcellularLocation>
</comment>
<reference evidence="6" key="1">
    <citation type="submission" date="2022-08" db="EMBL/GenBank/DDBJ databases">
        <authorList>
            <person name="Gutierrez-Valencia J."/>
        </authorList>
    </citation>
    <scope>NUCLEOTIDE SEQUENCE</scope>
</reference>
<dbReference type="Pfam" id="PF07716">
    <property type="entry name" value="bZIP_2"/>
    <property type="match status" value="1"/>
</dbReference>
<dbReference type="GO" id="GO:0005634">
    <property type="term" value="C:nucleus"/>
    <property type="evidence" value="ECO:0007669"/>
    <property type="project" value="UniProtKB-SubCell"/>
</dbReference>
<evidence type="ECO:0000256" key="1">
    <source>
        <dbReference type="ARBA" id="ARBA00004123"/>
    </source>
</evidence>
<feature type="region of interest" description="Disordered" evidence="4">
    <location>
        <begin position="1"/>
        <end position="52"/>
    </location>
</feature>
<dbReference type="Proteomes" id="UP001154282">
    <property type="component" value="Unassembled WGS sequence"/>
</dbReference>
<feature type="domain" description="BZIP" evidence="5">
    <location>
        <begin position="126"/>
        <end position="141"/>
    </location>
</feature>
<organism evidence="6 7">
    <name type="scientific">Linum tenue</name>
    <dbReference type="NCBI Taxonomy" id="586396"/>
    <lineage>
        <taxon>Eukaryota</taxon>
        <taxon>Viridiplantae</taxon>
        <taxon>Streptophyta</taxon>
        <taxon>Embryophyta</taxon>
        <taxon>Tracheophyta</taxon>
        <taxon>Spermatophyta</taxon>
        <taxon>Magnoliopsida</taxon>
        <taxon>eudicotyledons</taxon>
        <taxon>Gunneridae</taxon>
        <taxon>Pentapetalae</taxon>
        <taxon>rosids</taxon>
        <taxon>fabids</taxon>
        <taxon>Malpighiales</taxon>
        <taxon>Linaceae</taxon>
        <taxon>Linum</taxon>
    </lineage>
</organism>
<evidence type="ECO:0000256" key="4">
    <source>
        <dbReference type="SAM" id="MobiDB-lite"/>
    </source>
</evidence>
<dbReference type="GO" id="GO:0003677">
    <property type="term" value="F:DNA binding"/>
    <property type="evidence" value="ECO:0007669"/>
    <property type="project" value="UniProtKB-KW"/>
</dbReference>
<dbReference type="GO" id="GO:0045893">
    <property type="term" value="P:positive regulation of DNA-templated transcription"/>
    <property type="evidence" value="ECO:0007669"/>
    <property type="project" value="InterPro"/>
</dbReference>
<keyword evidence="2" id="KW-0238">DNA-binding</keyword>
<keyword evidence="3" id="KW-0539">Nucleus</keyword>
<dbReference type="AlphaFoldDB" id="A0AAV0HBW4"/>
<feature type="compositionally biased region" description="Low complexity" evidence="4">
    <location>
        <begin position="1"/>
        <end position="13"/>
    </location>
</feature>
<keyword evidence="7" id="KW-1185">Reference proteome</keyword>
<dbReference type="GO" id="GO:0003700">
    <property type="term" value="F:DNA-binding transcription factor activity"/>
    <property type="evidence" value="ECO:0007669"/>
    <property type="project" value="InterPro"/>
</dbReference>
<accession>A0AAV0HBW4</accession>
<feature type="region of interest" description="Disordered" evidence="4">
    <location>
        <begin position="93"/>
        <end position="152"/>
    </location>
</feature>
<evidence type="ECO:0000313" key="7">
    <source>
        <dbReference type="Proteomes" id="UP001154282"/>
    </source>
</evidence>
<protein>
    <recommendedName>
        <fullName evidence="5">BZIP domain-containing protein</fullName>
    </recommendedName>
</protein>
<dbReference type="InterPro" id="IPR004827">
    <property type="entry name" value="bZIP"/>
</dbReference>
<evidence type="ECO:0000259" key="5">
    <source>
        <dbReference type="PROSITE" id="PS00036"/>
    </source>
</evidence>
<evidence type="ECO:0000256" key="3">
    <source>
        <dbReference type="ARBA" id="ARBA00023242"/>
    </source>
</evidence>
<name>A0AAV0HBW4_9ROSI</name>
<evidence type="ECO:0000256" key="2">
    <source>
        <dbReference type="ARBA" id="ARBA00023125"/>
    </source>
</evidence>